<evidence type="ECO:0000256" key="4">
    <source>
        <dbReference type="SAM" id="MobiDB-lite"/>
    </source>
</evidence>
<evidence type="ECO:0000256" key="3">
    <source>
        <dbReference type="ARBA" id="ARBA00023219"/>
    </source>
</evidence>
<keyword evidence="6" id="KW-1185">Reference proteome</keyword>
<dbReference type="Pfam" id="PF03581">
    <property type="entry name" value="Herpes_UL33"/>
    <property type="match status" value="1"/>
</dbReference>
<dbReference type="EMBL" id="MF678601">
    <property type="protein sequence ID" value="ASW27073.1"/>
    <property type="molecule type" value="Genomic_DNA"/>
</dbReference>
<keyword evidence="1" id="KW-1048">Host nucleus</keyword>
<dbReference type="GO" id="GO:0019073">
    <property type="term" value="P:viral DNA genome packaging"/>
    <property type="evidence" value="ECO:0007669"/>
    <property type="project" value="InterPro"/>
</dbReference>
<dbReference type="RefSeq" id="YP_010084957.1">
    <property type="nucleotide sequence ID" value="NC_055166.1"/>
</dbReference>
<evidence type="ECO:0000313" key="5">
    <source>
        <dbReference type="EMBL" id="ASW27073.1"/>
    </source>
</evidence>
<keyword evidence="2" id="KW-1188">Viral release from host cell</keyword>
<proteinExistence type="inferred from homology"/>
<dbReference type="GeneID" id="65099976"/>
<sequence>MANASAAQAPRAPSGAPASGDPSGPAPALRDLIPAEELIARDVDALAREYLRDDTRVAIWFEDLVPPELEVLLPTTDAKLNYLAFTRNVASAVAYSDAGRAPCAHTEALEAKKARFAAVINKFLDLHQILHDV</sequence>
<accession>A0A286MM47</accession>
<gene>
    <name evidence="5" type="primary">UL33</name>
</gene>
<organism evidence="5">
    <name type="scientific">Beluga whale alphaherpesvirus 1</name>
    <dbReference type="NCBI Taxonomy" id="1434720"/>
    <lineage>
        <taxon>Viruses</taxon>
        <taxon>Duplodnaviria</taxon>
        <taxon>Heunggongvirae</taxon>
        <taxon>Peploviricota</taxon>
        <taxon>Herviviricetes</taxon>
        <taxon>Herpesvirales</taxon>
        <taxon>Orthoherpesviridae</taxon>
        <taxon>Alphaherpesvirinae</taxon>
        <taxon>Varicellovirus</taxon>
        <taxon>Varicellovirus monodontidalpha1</taxon>
        <taxon>Monodontid alphaherpesvirus 1</taxon>
    </lineage>
</organism>
<feature type="compositionally biased region" description="Low complexity" evidence="4">
    <location>
        <begin position="1"/>
        <end position="28"/>
    </location>
</feature>
<evidence type="ECO:0000256" key="2">
    <source>
        <dbReference type="ARBA" id="ARBA00022612"/>
    </source>
</evidence>
<reference evidence="5" key="1">
    <citation type="submission" date="2017-08" db="EMBL/GenBank/DDBJ databases">
        <title>Genome sequence of an alphaherpesvirus from a beluga whale (Delphinapterus leucas).</title>
        <authorList>
            <person name="Davison A.J."/>
            <person name="Nielsen O."/>
            <person name="Subramaniam K."/>
            <person name="Jacob J.M."/>
            <person name="Romero C.H."/>
            <person name="Burek-Huntington K.A."/>
            <person name="Waltzek T.B."/>
        </authorList>
    </citation>
    <scope>NUCLEOTIDE SEQUENCE [LARGE SCALE GENOMIC DNA]</scope>
    <source>
        <strain evidence="5">LN3131-1</strain>
    </source>
</reference>
<protein>
    <submittedName>
        <fullName evidence="5">DNA packaging protein UL33</fullName>
    </submittedName>
</protein>
<dbReference type="Proteomes" id="UP000297205">
    <property type="component" value="Segment"/>
</dbReference>
<dbReference type="KEGG" id="vg:65099976"/>
<feature type="region of interest" description="Disordered" evidence="4">
    <location>
        <begin position="1"/>
        <end position="29"/>
    </location>
</feature>
<evidence type="ECO:0000256" key="1">
    <source>
        <dbReference type="ARBA" id="ARBA00022562"/>
    </source>
</evidence>
<keyword evidence="3" id="KW-0231">Viral genome packaging</keyword>
<name>A0A286MM47_9ALPH</name>
<evidence type="ECO:0000313" key="6">
    <source>
        <dbReference type="Proteomes" id="UP000297205"/>
    </source>
</evidence>
<dbReference type="HAMAP" id="MF_04015">
    <property type="entry name" value="HSV_TRM2"/>
    <property type="match status" value="1"/>
</dbReference>
<dbReference type="InterPro" id="IPR005208">
    <property type="entry name" value="Herpes_TT2"/>
</dbReference>